<organism evidence="11 12">
    <name type="scientific">Scleropages formosus</name>
    <name type="common">Asian bonytongue</name>
    <name type="synonym">Osteoglossum formosum</name>
    <dbReference type="NCBI Taxonomy" id="113540"/>
    <lineage>
        <taxon>Eukaryota</taxon>
        <taxon>Metazoa</taxon>
        <taxon>Chordata</taxon>
        <taxon>Craniata</taxon>
        <taxon>Vertebrata</taxon>
        <taxon>Euteleostomi</taxon>
        <taxon>Actinopterygii</taxon>
        <taxon>Neopterygii</taxon>
        <taxon>Teleostei</taxon>
        <taxon>Osteoglossocephala</taxon>
        <taxon>Osteoglossomorpha</taxon>
        <taxon>Osteoglossiformes</taxon>
        <taxon>Osteoglossidae</taxon>
        <taxon>Scleropages</taxon>
    </lineage>
</organism>
<feature type="transmembrane region" description="Helical" evidence="10">
    <location>
        <begin position="90"/>
        <end position="112"/>
    </location>
</feature>
<keyword evidence="2" id="KW-1003">Cell membrane</keyword>
<dbReference type="GO" id="GO:0004957">
    <property type="term" value="F:prostaglandin E receptor activity"/>
    <property type="evidence" value="ECO:0007669"/>
    <property type="project" value="TreeGrafter"/>
</dbReference>
<reference evidence="11 12" key="1">
    <citation type="submission" date="2015-08" db="EMBL/GenBank/DDBJ databases">
        <title>The genome of the Asian arowana (Scleropages formosus).</title>
        <authorList>
            <person name="Tan M.H."/>
            <person name="Gan H.M."/>
            <person name="Croft L.J."/>
            <person name="Austin C.M."/>
        </authorList>
    </citation>
    <scope>NUCLEOTIDE SEQUENCE [LARGE SCALE GENOMIC DNA]</scope>
    <source>
        <strain evidence="11">Aro1</strain>
    </source>
</reference>
<dbReference type="GO" id="GO:0007189">
    <property type="term" value="P:adenylate cyclase-activating G protein-coupled receptor signaling pathway"/>
    <property type="evidence" value="ECO:0007669"/>
    <property type="project" value="TreeGrafter"/>
</dbReference>
<protein>
    <recommendedName>
        <fullName evidence="13">G-protein coupled receptors family 1 profile domain-containing protein</fullName>
    </recommendedName>
</protein>
<comment type="subcellular location">
    <subcellularLocation>
        <location evidence="1">Cell membrane</location>
        <topology evidence="1">Multi-pass membrane protein</topology>
    </subcellularLocation>
</comment>
<evidence type="ECO:0000256" key="6">
    <source>
        <dbReference type="ARBA" id="ARBA00023136"/>
    </source>
</evidence>
<keyword evidence="3 10" id="KW-0812">Transmembrane</keyword>
<feature type="non-terminal residue" evidence="11">
    <location>
        <position position="141"/>
    </location>
</feature>
<dbReference type="InterPro" id="IPR008365">
    <property type="entry name" value="Prostanoid_rcpt"/>
</dbReference>
<keyword evidence="4 10" id="KW-1133">Transmembrane helix</keyword>
<evidence type="ECO:0000256" key="9">
    <source>
        <dbReference type="ARBA" id="ARBA00023224"/>
    </source>
</evidence>
<evidence type="ECO:0000256" key="2">
    <source>
        <dbReference type="ARBA" id="ARBA00022475"/>
    </source>
</evidence>
<evidence type="ECO:0008006" key="13">
    <source>
        <dbReference type="Google" id="ProtNLM"/>
    </source>
</evidence>
<proteinExistence type="predicted"/>
<keyword evidence="8" id="KW-0325">Glycoprotein</keyword>
<dbReference type="PANTHER" id="PTHR11866:SF8">
    <property type="entry name" value="PROSTAGLANDIN E2 RECEPTOR EP2 SUBTYPE"/>
    <property type="match status" value="1"/>
</dbReference>
<evidence type="ECO:0000256" key="1">
    <source>
        <dbReference type="ARBA" id="ARBA00004651"/>
    </source>
</evidence>
<name>A0A0P7T5Q5_SCLFO</name>
<dbReference type="GO" id="GO:0071380">
    <property type="term" value="P:cellular response to prostaglandin E stimulus"/>
    <property type="evidence" value="ECO:0007669"/>
    <property type="project" value="TreeGrafter"/>
</dbReference>
<evidence type="ECO:0000256" key="8">
    <source>
        <dbReference type="ARBA" id="ARBA00023180"/>
    </source>
</evidence>
<comment type="caution">
    <text evidence="11">The sequence shown here is derived from an EMBL/GenBank/DDBJ whole genome shotgun (WGS) entry which is preliminary data.</text>
</comment>
<evidence type="ECO:0000256" key="10">
    <source>
        <dbReference type="SAM" id="Phobius"/>
    </source>
</evidence>
<evidence type="ECO:0000313" key="11">
    <source>
        <dbReference type="EMBL" id="KPP56253.1"/>
    </source>
</evidence>
<dbReference type="GO" id="GO:0007204">
    <property type="term" value="P:positive regulation of cytosolic calcium ion concentration"/>
    <property type="evidence" value="ECO:0007669"/>
    <property type="project" value="TreeGrafter"/>
</dbReference>
<dbReference type="GO" id="GO:0005886">
    <property type="term" value="C:plasma membrane"/>
    <property type="evidence" value="ECO:0007669"/>
    <property type="project" value="UniProtKB-SubCell"/>
</dbReference>
<keyword evidence="9" id="KW-0807">Transducer</keyword>
<sequence>MASPSDTDNDTCHCRESVEPGSPTISALMFSAGVVGNVIALVLLEVHRRKEQRRERRERLSLFHVLRCVSIGCPYFYWRRVSRRCGFISIPVIYIICMLFCLLPFGGFGSYVQYCPGTWCFIDMKPSRAEHKLYAALYASM</sequence>
<dbReference type="AlphaFoldDB" id="A0A0P7T5Q5"/>
<accession>A0A0P7T5Q5</accession>
<evidence type="ECO:0000256" key="5">
    <source>
        <dbReference type="ARBA" id="ARBA00023040"/>
    </source>
</evidence>
<feature type="transmembrane region" description="Helical" evidence="10">
    <location>
        <begin position="25"/>
        <end position="47"/>
    </location>
</feature>
<evidence type="ECO:0000313" key="12">
    <source>
        <dbReference type="Proteomes" id="UP000034805"/>
    </source>
</evidence>
<evidence type="ECO:0000256" key="3">
    <source>
        <dbReference type="ARBA" id="ARBA00022692"/>
    </source>
</evidence>
<dbReference type="SUPFAM" id="SSF81321">
    <property type="entry name" value="Family A G protein-coupled receptor-like"/>
    <property type="match status" value="1"/>
</dbReference>
<keyword evidence="7" id="KW-0675">Receptor</keyword>
<evidence type="ECO:0000256" key="4">
    <source>
        <dbReference type="ARBA" id="ARBA00022989"/>
    </source>
</evidence>
<gene>
    <name evidence="11" type="ORF">Z043_126166</name>
</gene>
<keyword evidence="5" id="KW-0297">G-protein coupled receptor</keyword>
<dbReference type="EMBL" id="JARO02023501">
    <property type="protein sequence ID" value="KPP56253.1"/>
    <property type="molecule type" value="Genomic_DNA"/>
</dbReference>
<dbReference type="GO" id="GO:0006954">
    <property type="term" value="P:inflammatory response"/>
    <property type="evidence" value="ECO:0007669"/>
    <property type="project" value="TreeGrafter"/>
</dbReference>
<dbReference type="Proteomes" id="UP000034805">
    <property type="component" value="Unassembled WGS sequence"/>
</dbReference>
<dbReference type="Gene3D" id="1.20.1070.10">
    <property type="entry name" value="Rhodopsin 7-helix transmembrane proteins"/>
    <property type="match status" value="1"/>
</dbReference>
<dbReference type="PANTHER" id="PTHR11866">
    <property type="entry name" value="G-PROTEIN COUPLED RECEPTOR FAMILY 1 MEMBER"/>
    <property type="match status" value="1"/>
</dbReference>
<keyword evidence="6 10" id="KW-0472">Membrane</keyword>
<evidence type="ECO:0000256" key="7">
    <source>
        <dbReference type="ARBA" id="ARBA00023170"/>
    </source>
</evidence>